<sequence length="621" mass="69314">MHSTDFMDQWDFTVFGAMLLISGLIGVYFAFFAGQETELDFLMAGRQMNAFPVSLSLSASFMSSLTLLGMPADVYLHGAKSILGVFSFLIVVFISAEIFLPIFYRLQITSTYEYLELRFNKQVRLVGTFFFIFQMVIYTGLVIYGPAIAISKVIGIGFWTEIIGTGLLCTVYCSLFGSRGQNQMHWWGSCKEAALVSQYGRMGGLRAVIWTDAFQFSIMVIGYASLIVQSSLHDEGLGRIFRISKEGGRLEIWDFNPSPFRTHTFWTFMIGGTLTWTSIFGINHSQVQRYLCCKSQFQAKLALYINLLWLWTIVSCTVFCGLAMYTTFRGCDPLLSERIQESNELMIYLAVEILDFRGSLGLFVAAAYSGSLSTISSSINSLALVTIEDFIKPLLNNPSERTLSLISKVICLFYGILCIMIAALESLAESILQIANTIFGLVGGPLLGLFSLGMFTSWANAKGSLFGLLIGFVISAWMGVGNYWYPVPPEKVETLAPVSIENCSRINSIYTESMRVPEKLDLISWKASAIPSPEVPSIFWISYLYIGPIGTFVTLIVGSLVSFLTGGKYQEVNEECLLRRDDTIFGSWCKRTNSFPLLSDEKARETNIMNANEKEVPETFN</sequence>
<dbReference type="STRING" id="13616.ENSMODP00000044426"/>
<evidence type="ECO:0000256" key="7">
    <source>
        <dbReference type="ARBA" id="ARBA00023053"/>
    </source>
</evidence>
<evidence type="ECO:0000256" key="2">
    <source>
        <dbReference type="ARBA" id="ARBA00006434"/>
    </source>
</evidence>
<feature type="transmembrane region" description="Helical" evidence="12">
    <location>
        <begin position="430"/>
        <end position="453"/>
    </location>
</feature>
<organism evidence="13 14">
    <name type="scientific">Monodelphis domestica</name>
    <name type="common">Gray short-tailed opossum</name>
    <dbReference type="NCBI Taxonomy" id="13616"/>
    <lineage>
        <taxon>Eukaryota</taxon>
        <taxon>Metazoa</taxon>
        <taxon>Chordata</taxon>
        <taxon>Craniata</taxon>
        <taxon>Vertebrata</taxon>
        <taxon>Euteleostomi</taxon>
        <taxon>Mammalia</taxon>
        <taxon>Metatheria</taxon>
        <taxon>Didelphimorphia</taxon>
        <taxon>Didelphidae</taxon>
        <taxon>Monodelphis</taxon>
    </lineage>
</organism>
<keyword evidence="3" id="KW-0813">Transport</keyword>
<evidence type="ECO:0000256" key="3">
    <source>
        <dbReference type="ARBA" id="ARBA00022448"/>
    </source>
</evidence>
<feature type="transmembrane region" description="Helical" evidence="12">
    <location>
        <begin position="156"/>
        <end position="177"/>
    </location>
</feature>
<comment type="similarity">
    <text evidence="2 11">Belongs to the sodium:solute symporter (SSF) (TC 2.A.21) family.</text>
</comment>
<keyword evidence="14" id="KW-1185">Reference proteome</keyword>
<dbReference type="Pfam" id="PF00474">
    <property type="entry name" value="SSF"/>
    <property type="match status" value="2"/>
</dbReference>
<dbReference type="InterPro" id="IPR038377">
    <property type="entry name" value="Na/Glc_symporter_sf"/>
</dbReference>
<evidence type="ECO:0000313" key="14">
    <source>
        <dbReference type="Proteomes" id="UP000002280"/>
    </source>
</evidence>
<dbReference type="InParanoid" id="A0A5F8GAL7"/>
<dbReference type="InterPro" id="IPR051163">
    <property type="entry name" value="Sodium:Solute_Symporter_SSF"/>
</dbReference>
<dbReference type="PANTHER" id="PTHR42985">
    <property type="entry name" value="SODIUM-COUPLED MONOCARBOXYLATE TRANSPORTER"/>
    <property type="match status" value="1"/>
</dbReference>
<keyword evidence="8" id="KW-0406">Ion transport</keyword>
<keyword evidence="4" id="KW-1003">Cell membrane</keyword>
<evidence type="ECO:0000256" key="11">
    <source>
        <dbReference type="RuleBase" id="RU362091"/>
    </source>
</evidence>
<dbReference type="PROSITE" id="PS50283">
    <property type="entry name" value="NA_SOLUT_SYMP_3"/>
    <property type="match status" value="1"/>
</dbReference>
<evidence type="ECO:0008006" key="15">
    <source>
        <dbReference type="Google" id="ProtNLM"/>
    </source>
</evidence>
<evidence type="ECO:0000256" key="10">
    <source>
        <dbReference type="ARBA" id="ARBA00023201"/>
    </source>
</evidence>
<keyword evidence="10" id="KW-0739">Sodium transport</keyword>
<keyword evidence="9 12" id="KW-0472">Membrane</keyword>
<dbReference type="GO" id="GO:0015730">
    <property type="term" value="P:propanoate transmembrane transport"/>
    <property type="evidence" value="ECO:0000318"/>
    <property type="project" value="GO_Central"/>
</dbReference>
<feature type="transmembrane region" description="Helical" evidence="12">
    <location>
        <begin position="465"/>
        <end position="485"/>
    </location>
</feature>
<feature type="transmembrane region" description="Helical" evidence="12">
    <location>
        <begin position="538"/>
        <end position="564"/>
    </location>
</feature>
<feature type="transmembrane region" description="Helical" evidence="12">
    <location>
        <begin position="82"/>
        <end position="104"/>
    </location>
</feature>
<evidence type="ECO:0000256" key="5">
    <source>
        <dbReference type="ARBA" id="ARBA00022692"/>
    </source>
</evidence>
<dbReference type="Bgee" id="ENSMODG00000031558">
    <property type="expression patterns" value="Expressed in spermatocyte and 2 other cell types or tissues"/>
</dbReference>
<keyword evidence="7" id="KW-0915">Sodium</keyword>
<evidence type="ECO:0000256" key="4">
    <source>
        <dbReference type="ARBA" id="ARBA00022475"/>
    </source>
</evidence>
<protein>
    <recommendedName>
        <fullName evidence="15">Solute carrier family 5 member 8</fullName>
    </recommendedName>
</protein>
<reference evidence="13 14" key="1">
    <citation type="journal article" date="2007" name="Nature">
        <title>Genome of the marsupial Monodelphis domestica reveals innovation in non-coding sequences.</title>
        <authorList>
            <person name="Mikkelsen T.S."/>
            <person name="Wakefield M.J."/>
            <person name="Aken B."/>
            <person name="Amemiya C.T."/>
            <person name="Chang J.L."/>
            <person name="Duke S."/>
            <person name="Garber M."/>
            <person name="Gentles A.J."/>
            <person name="Goodstadt L."/>
            <person name="Heger A."/>
            <person name="Jurka J."/>
            <person name="Kamal M."/>
            <person name="Mauceli E."/>
            <person name="Searle S.M."/>
            <person name="Sharpe T."/>
            <person name="Baker M.L."/>
            <person name="Batzer M.A."/>
            <person name="Benos P.V."/>
            <person name="Belov K."/>
            <person name="Clamp M."/>
            <person name="Cook A."/>
            <person name="Cuff J."/>
            <person name="Das R."/>
            <person name="Davidow L."/>
            <person name="Deakin J.E."/>
            <person name="Fazzari M.J."/>
            <person name="Glass J.L."/>
            <person name="Grabherr M."/>
            <person name="Greally J.M."/>
            <person name="Gu W."/>
            <person name="Hore T.A."/>
            <person name="Huttley G.A."/>
            <person name="Kleber M."/>
            <person name="Jirtle R.L."/>
            <person name="Koina E."/>
            <person name="Lee J.T."/>
            <person name="Mahony S."/>
            <person name="Marra M.A."/>
            <person name="Miller R.D."/>
            <person name="Nicholls R.D."/>
            <person name="Oda M."/>
            <person name="Papenfuss A.T."/>
            <person name="Parra Z.E."/>
            <person name="Pollock D.D."/>
            <person name="Ray D.A."/>
            <person name="Schein J.E."/>
            <person name="Speed T.P."/>
            <person name="Thompson K."/>
            <person name="VandeBerg J.L."/>
            <person name="Wade C.M."/>
            <person name="Walker J.A."/>
            <person name="Waters P.D."/>
            <person name="Webber C."/>
            <person name="Weidman J.R."/>
            <person name="Xie X."/>
            <person name="Zody M.C."/>
            <person name="Baldwin J."/>
            <person name="Abdouelleil A."/>
            <person name="Abdulkadir J."/>
            <person name="Abebe A."/>
            <person name="Abera B."/>
            <person name="Abreu J."/>
            <person name="Acer S.C."/>
            <person name="Aftuck L."/>
            <person name="Alexander A."/>
            <person name="An P."/>
            <person name="Anderson E."/>
            <person name="Anderson S."/>
            <person name="Arachi H."/>
            <person name="Azer M."/>
            <person name="Bachantsang P."/>
            <person name="Barry A."/>
            <person name="Bayul T."/>
            <person name="Berlin A."/>
            <person name="Bessette D."/>
            <person name="Bloom T."/>
            <person name="Bloom T."/>
            <person name="Boguslavskiy L."/>
            <person name="Bonnet C."/>
            <person name="Boukhgalter B."/>
            <person name="Bourzgui I."/>
            <person name="Brown A."/>
            <person name="Cahill P."/>
            <person name="Channer S."/>
            <person name="Cheshatsang Y."/>
            <person name="Chuda L."/>
            <person name="Citroen M."/>
            <person name="Collymore A."/>
            <person name="Cooke P."/>
            <person name="Costello M."/>
            <person name="D'Aco K."/>
            <person name="Daza R."/>
            <person name="De Haan G."/>
            <person name="DeGray S."/>
            <person name="DeMaso C."/>
            <person name="Dhargay N."/>
            <person name="Dooley K."/>
            <person name="Dooley E."/>
            <person name="Doricent M."/>
            <person name="Dorje P."/>
            <person name="Dorjee K."/>
            <person name="Dupes A."/>
            <person name="Elong R."/>
            <person name="Falk J."/>
            <person name="Farina A."/>
            <person name="Faro S."/>
            <person name="Ferguson D."/>
            <person name="Fisher S."/>
            <person name="Foley C.D."/>
            <person name="Franke A."/>
            <person name="Friedrich D."/>
            <person name="Gadbois L."/>
            <person name="Gearin G."/>
            <person name="Gearin C.R."/>
            <person name="Giannoukos G."/>
            <person name="Goode T."/>
            <person name="Graham J."/>
            <person name="Grandbois E."/>
            <person name="Grewal S."/>
            <person name="Gyaltsen K."/>
            <person name="Hafez N."/>
            <person name="Hagos B."/>
            <person name="Hall J."/>
            <person name="Henson C."/>
            <person name="Hollinger A."/>
            <person name="Honan T."/>
            <person name="Huard M.D."/>
            <person name="Hughes L."/>
            <person name="Hurhula B."/>
            <person name="Husby M.E."/>
            <person name="Kamat A."/>
            <person name="Kanga B."/>
            <person name="Kashin S."/>
            <person name="Khazanovich D."/>
            <person name="Kisner P."/>
            <person name="Lance K."/>
            <person name="Lara M."/>
            <person name="Lee W."/>
            <person name="Lennon N."/>
            <person name="Letendre F."/>
            <person name="LeVine R."/>
            <person name="Lipovsky A."/>
            <person name="Liu X."/>
            <person name="Liu J."/>
            <person name="Liu S."/>
            <person name="Lokyitsang T."/>
            <person name="Lokyitsang Y."/>
            <person name="Lubonja R."/>
            <person name="Lui A."/>
            <person name="MacDonald P."/>
            <person name="Magnisalis V."/>
            <person name="Maru K."/>
            <person name="Matthews C."/>
            <person name="McCusker W."/>
            <person name="McDonough S."/>
            <person name="Mehta T."/>
            <person name="Meldrim J."/>
            <person name="Meneus L."/>
            <person name="Mihai O."/>
            <person name="Mihalev A."/>
            <person name="Mihova T."/>
            <person name="Mittelman R."/>
            <person name="Mlenga V."/>
            <person name="Montmayeur A."/>
            <person name="Mulrain L."/>
            <person name="Navidi A."/>
            <person name="Naylor J."/>
            <person name="Negash T."/>
            <person name="Nguyen T."/>
            <person name="Nguyen N."/>
            <person name="Nicol R."/>
            <person name="Norbu C."/>
            <person name="Norbu N."/>
            <person name="Novod N."/>
            <person name="O'Neill B."/>
            <person name="Osman S."/>
            <person name="Markiewicz E."/>
            <person name="Oyono O.L."/>
            <person name="Patti C."/>
            <person name="Phunkhang P."/>
            <person name="Pierre F."/>
            <person name="Priest M."/>
            <person name="Raghuraman S."/>
            <person name="Rege F."/>
            <person name="Reyes R."/>
            <person name="Rise C."/>
            <person name="Rogov P."/>
            <person name="Ross K."/>
            <person name="Ryan E."/>
            <person name="Settipalli S."/>
            <person name="Shea T."/>
            <person name="Sherpa N."/>
            <person name="Shi L."/>
            <person name="Shih D."/>
            <person name="Sparrow T."/>
            <person name="Spaulding J."/>
            <person name="Stalker J."/>
            <person name="Stange-Thomann N."/>
            <person name="Stavropoulos S."/>
            <person name="Stone C."/>
            <person name="Strader C."/>
            <person name="Tesfaye S."/>
            <person name="Thomson T."/>
            <person name="Thoulutsang Y."/>
            <person name="Thoulutsang D."/>
            <person name="Topham K."/>
            <person name="Topping I."/>
            <person name="Tsamla T."/>
            <person name="Vassiliev H."/>
            <person name="Vo A."/>
            <person name="Wangchuk T."/>
            <person name="Wangdi T."/>
            <person name="Weiand M."/>
            <person name="Wilkinson J."/>
            <person name="Wilson A."/>
            <person name="Yadav S."/>
            <person name="Young G."/>
            <person name="Yu Q."/>
            <person name="Zembek L."/>
            <person name="Zhong D."/>
            <person name="Zimmer A."/>
            <person name="Zwirko Z."/>
            <person name="Jaffe D.B."/>
            <person name="Alvarez P."/>
            <person name="Brockman W."/>
            <person name="Butler J."/>
            <person name="Chin C."/>
            <person name="Gnerre S."/>
            <person name="MacCallum I."/>
            <person name="Graves J.A."/>
            <person name="Ponting C.P."/>
            <person name="Breen M."/>
            <person name="Samollow P.B."/>
            <person name="Lander E.S."/>
            <person name="Lindblad-Toh K."/>
        </authorList>
    </citation>
    <scope>NUCLEOTIDE SEQUENCE [LARGE SCALE GENOMIC DNA]</scope>
</reference>
<accession>A0A5F8GAL7</accession>
<dbReference type="Gene3D" id="1.20.1730.10">
    <property type="entry name" value="Sodium/glucose cotransporter"/>
    <property type="match status" value="1"/>
</dbReference>
<feature type="transmembrane region" description="Helical" evidence="12">
    <location>
        <begin position="51"/>
        <end position="70"/>
    </location>
</feature>
<name>A0A5F8GAL7_MONDO</name>
<dbReference type="GO" id="GO:0005343">
    <property type="term" value="F:organic acid:sodium symporter activity"/>
    <property type="evidence" value="ECO:0000318"/>
    <property type="project" value="GO_Central"/>
</dbReference>
<evidence type="ECO:0000256" key="6">
    <source>
        <dbReference type="ARBA" id="ARBA00022989"/>
    </source>
</evidence>
<feature type="transmembrane region" description="Helical" evidence="12">
    <location>
        <begin position="12"/>
        <end position="31"/>
    </location>
</feature>
<dbReference type="AlphaFoldDB" id="A0A5F8GAL7"/>
<dbReference type="PANTHER" id="PTHR42985:SF10">
    <property type="entry name" value="SODIUM-COUPLED MONOCARBOXYLATE TRANSPORTER 1"/>
    <property type="match status" value="1"/>
</dbReference>
<reference evidence="13" key="3">
    <citation type="submission" date="2025-09" db="UniProtKB">
        <authorList>
            <consortium name="Ensembl"/>
        </authorList>
    </citation>
    <scope>IDENTIFICATION</scope>
</reference>
<dbReference type="CDD" id="cd11492">
    <property type="entry name" value="SLC5sbd_NIS-SMVT"/>
    <property type="match status" value="1"/>
</dbReference>
<evidence type="ECO:0000256" key="12">
    <source>
        <dbReference type="SAM" id="Phobius"/>
    </source>
</evidence>
<dbReference type="Proteomes" id="UP000002280">
    <property type="component" value="Chromosome 8"/>
</dbReference>
<feature type="transmembrane region" description="Helical" evidence="12">
    <location>
        <begin position="207"/>
        <end position="228"/>
    </location>
</feature>
<dbReference type="GO" id="GO:0006814">
    <property type="term" value="P:sodium ion transport"/>
    <property type="evidence" value="ECO:0000318"/>
    <property type="project" value="GO_Central"/>
</dbReference>
<keyword evidence="5 12" id="KW-0812">Transmembrane</keyword>
<evidence type="ECO:0000256" key="8">
    <source>
        <dbReference type="ARBA" id="ARBA00023065"/>
    </source>
</evidence>
<proteinExistence type="inferred from homology"/>
<dbReference type="InterPro" id="IPR001734">
    <property type="entry name" value="Na/solute_symporter"/>
</dbReference>
<dbReference type="Ensembl" id="ENSMODT00000084756.1">
    <property type="protein sequence ID" value="ENSMODP00000044426.1"/>
    <property type="gene ID" value="ENSMODG00000031558.2"/>
</dbReference>
<reference evidence="13" key="2">
    <citation type="submission" date="2025-08" db="UniProtKB">
        <authorList>
            <consortium name="Ensembl"/>
        </authorList>
    </citation>
    <scope>IDENTIFICATION</scope>
</reference>
<feature type="transmembrane region" description="Helical" evidence="12">
    <location>
        <begin position="303"/>
        <end position="325"/>
    </location>
</feature>
<evidence type="ECO:0000313" key="13">
    <source>
        <dbReference type="Ensembl" id="ENSMODP00000044426.1"/>
    </source>
</evidence>
<feature type="transmembrane region" description="Helical" evidence="12">
    <location>
        <begin position="263"/>
        <end position="282"/>
    </location>
</feature>
<dbReference type="GeneTree" id="ENSGT00940000155166"/>
<evidence type="ECO:0000256" key="9">
    <source>
        <dbReference type="ARBA" id="ARBA00023136"/>
    </source>
</evidence>
<dbReference type="OMA" id="WGSCKEA"/>
<feature type="transmembrane region" description="Helical" evidence="12">
    <location>
        <begin position="125"/>
        <end position="150"/>
    </location>
</feature>
<dbReference type="GO" id="GO:0005886">
    <property type="term" value="C:plasma membrane"/>
    <property type="evidence" value="ECO:0007669"/>
    <property type="project" value="UniProtKB-SubCell"/>
</dbReference>
<feature type="transmembrane region" description="Helical" evidence="12">
    <location>
        <begin position="405"/>
        <end position="424"/>
    </location>
</feature>
<evidence type="ECO:0000256" key="1">
    <source>
        <dbReference type="ARBA" id="ARBA00004651"/>
    </source>
</evidence>
<comment type="subcellular location">
    <subcellularLocation>
        <location evidence="1">Cell membrane</location>
        <topology evidence="1">Multi-pass membrane protein</topology>
    </subcellularLocation>
</comment>
<keyword evidence="6 12" id="KW-1133">Transmembrane helix</keyword>